<name>D8QIH2_SCHCM</name>
<dbReference type="InParanoid" id="D8QIH2"/>
<keyword evidence="5" id="KW-1185">Reference proteome</keyword>
<feature type="domain" description="THUMP" evidence="3">
    <location>
        <begin position="149"/>
        <end position="255"/>
    </location>
</feature>
<dbReference type="SMART" id="SM00981">
    <property type="entry name" value="THUMP"/>
    <property type="match status" value="1"/>
</dbReference>
<feature type="region of interest" description="Disordered" evidence="2">
    <location>
        <begin position="71"/>
        <end position="95"/>
    </location>
</feature>
<dbReference type="eggNOG" id="KOG3943">
    <property type="taxonomic scope" value="Eukaryota"/>
</dbReference>
<dbReference type="PROSITE" id="PS51165">
    <property type="entry name" value="THUMP"/>
    <property type="match status" value="1"/>
</dbReference>
<feature type="compositionally biased region" description="Acidic residues" evidence="2">
    <location>
        <begin position="86"/>
        <end position="95"/>
    </location>
</feature>
<sequence length="356" mass="38603">MKGARSGKNDRNREGQKKKKYRSDGTPIWTKPTIEGPGIWATCPRGKERQTVGELYDLFESLSAEIWPPAEGEVGETEGPSTESANADDSDSDEDLSIEAQIAKEVAGIKKPAAEKRIQNCHTDTQCVVFMACRPPVEPVVLVMRHLKNVEMTGITRTRQTHRLLPVSGSCTANIPEIQALCRDAWAKYMTGRVNATSKYKIELRIRNHSTLTRMAIIQAVAECVPEGFSVDLNDPEVFVLVEVFKSTCGIGVVEDYYRLHKFNVGEVAKMCKARGEGQASMTRLGEAGGAEAAAGKVVEALAENAAEAKAPAEKNAGVQEEKVAEAQTEKILEAPAVETQGKKPAEDFGTGSAVL</sequence>
<organism evidence="5">
    <name type="scientific">Schizophyllum commune (strain H4-8 / FGSC 9210)</name>
    <name type="common">Split gill fungus</name>
    <dbReference type="NCBI Taxonomy" id="578458"/>
    <lineage>
        <taxon>Eukaryota</taxon>
        <taxon>Fungi</taxon>
        <taxon>Dikarya</taxon>
        <taxon>Basidiomycota</taxon>
        <taxon>Agaricomycotina</taxon>
        <taxon>Agaricomycetes</taxon>
        <taxon>Agaricomycetidae</taxon>
        <taxon>Agaricales</taxon>
        <taxon>Schizophyllaceae</taxon>
        <taxon>Schizophyllum</taxon>
    </lineage>
</organism>
<dbReference type="PANTHER" id="PTHR13452">
    <property type="entry name" value="THUMP DOMAIN CONTAINING PROTEIN 1-RELATED"/>
    <property type="match status" value="1"/>
</dbReference>
<dbReference type="GO" id="GO:0003723">
    <property type="term" value="F:RNA binding"/>
    <property type="evidence" value="ECO:0007669"/>
    <property type="project" value="UniProtKB-UniRule"/>
</dbReference>
<feature type="region of interest" description="Disordered" evidence="2">
    <location>
        <begin position="1"/>
        <end position="45"/>
    </location>
</feature>
<dbReference type="Gene3D" id="3.30.2300.10">
    <property type="entry name" value="THUMP superfamily"/>
    <property type="match status" value="1"/>
</dbReference>
<dbReference type="PANTHER" id="PTHR13452:SF10">
    <property type="entry name" value="THUMP DOMAIN-CONTAINING PROTEIN 1"/>
    <property type="match status" value="1"/>
</dbReference>
<dbReference type="FunCoup" id="D8QIH2">
    <property type="interactions" value="586"/>
</dbReference>
<evidence type="ECO:0000256" key="1">
    <source>
        <dbReference type="PROSITE-ProRule" id="PRU00529"/>
    </source>
</evidence>
<accession>D8QIH2</accession>
<proteinExistence type="predicted"/>
<evidence type="ECO:0000313" key="5">
    <source>
        <dbReference type="Proteomes" id="UP000007431"/>
    </source>
</evidence>
<evidence type="ECO:0000256" key="2">
    <source>
        <dbReference type="SAM" id="MobiDB-lite"/>
    </source>
</evidence>
<dbReference type="OrthoDB" id="367221at2759"/>
<protein>
    <recommendedName>
        <fullName evidence="3">THUMP domain-containing protein</fullName>
    </recommendedName>
</protein>
<dbReference type="EMBL" id="GL377313">
    <property type="protein sequence ID" value="EFI92407.1"/>
    <property type="molecule type" value="Genomic_DNA"/>
</dbReference>
<dbReference type="InterPro" id="IPR040183">
    <property type="entry name" value="THUMPD1-like"/>
</dbReference>
<dbReference type="GeneID" id="9596703"/>
<dbReference type="SUPFAM" id="SSF143437">
    <property type="entry name" value="THUMP domain-like"/>
    <property type="match status" value="1"/>
</dbReference>
<evidence type="ECO:0000313" key="4">
    <source>
        <dbReference type="EMBL" id="EFI92407.1"/>
    </source>
</evidence>
<dbReference type="OMA" id="MNEKACV"/>
<dbReference type="VEuPathDB" id="FungiDB:SCHCODRAFT_01248658"/>
<dbReference type="AlphaFoldDB" id="D8QIH2"/>
<dbReference type="GO" id="GO:0006400">
    <property type="term" value="P:tRNA modification"/>
    <property type="evidence" value="ECO:0007669"/>
    <property type="project" value="InterPro"/>
</dbReference>
<dbReference type="HOGENOM" id="CLU_039352_2_3_1"/>
<dbReference type="CDD" id="cd11717">
    <property type="entry name" value="THUMP_THUMPD1_like"/>
    <property type="match status" value="1"/>
</dbReference>
<dbReference type="InterPro" id="IPR004114">
    <property type="entry name" value="THUMP_dom"/>
</dbReference>
<reference evidence="4 5" key="1">
    <citation type="journal article" date="2010" name="Nat. Biotechnol.">
        <title>Genome sequence of the model mushroom Schizophyllum commune.</title>
        <authorList>
            <person name="Ohm R.A."/>
            <person name="de Jong J.F."/>
            <person name="Lugones L.G."/>
            <person name="Aerts A."/>
            <person name="Kothe E."/>
            <person name="Stajich J.E."/>
            <person name="de Vries R.P."/>
            <person name="Record E."/>
            <person name="Levasseur A."/>
            <person name="Baker S.E."/>
            <person name="Bartholomew K.A."/>
            <person name="Coutinho P.M."/>
            <person name="Erdmann S."/>
            <person name="Fowler T.J."/>
            <person name="Gathman A.C."/>
            <person name="Lombard V."/>
            <person name="Henrissat B."/>
            <person name="Knabe N."/>
            <person name="Kuees U."/>
            <person name="Lilly W.W."/>
            <person name="Lindquist E."/>
            <person name="Lucas S."/>
            <person name="Magnuson J.K."/>
            <person name="Piumi F."/>
            <person name="Raudaskoski M."/>
            <person name="Salamov A."/>
            <person name="Schmutz J."/>
            <person name="Schwarze F.W.M.R."/>
            <person name="vanKuyk P.A."/>
            <person name="Horton J.S."/>
            <person name="Grigoriev I.V."/>
            <person name="Woesten H.A.B."/>
        </authorList>
    </citation>
    <scope>NUCLEOTIDE SEQUENCE [LARGE SCALE GENOMIC DNA]</scope>
    <source>
        <strain evidence="5">H4-8 / FGSC 9210</strain>
    </source>
</reference>
<keyword evidence="1" id="KW-0694">RNA-binding</keyword>
<feature type="region of interest" description="Disordered" evidence="2">
    <location>
        <begin position="330"/>
        <end position="356"/>
    </location>
</feature>
<dbReference type="Proteomes" id="UP000007431">
    <property type="component" value="Unassembled WGS sequence"/>
</dbReference>
<evidence type="ECO:0000259" key="3">
    <source>
        <dbReference type="PROSITE" id="PS51165"/>
    </source>
</evidence>
<dbReference type="KEGG" id="scm:SCHCO_01248658"/>
<dbReference type="Pfam" id="PF02926">
    <property type="entry name" value="THUMP"/>
    <property type="match status" value="1"/>
</dbReference>
<gene>
    <name evidence="4" type="ORF">SCHCODRAFT_61493</name>
</gene>